<dbReference type="GO" id="GO:0005548">
    <property type="term" value="F:phospholipid transporter activity"/>
    <property type="evidence" value="ECO:0007669"/>
    <property type="project" value="InterPro"/>
</dbReference>
<reference evidence="6" key="1">
    <citation type="submission" date="2012-04" db="EMBL/GenBank/DDBJ databases">
        <title>The Genome Sequence of Loa loa.</title>
        <authorList>
            <consortium name="The Broad Institute Genome Sequencing Platform"/>
            <consortium name="Broad Institute Genome Sequencing Center for Infectious Disease"/>
            <person name="Nutman T.B."/>
            <person name="Fink D.L."/>
            <person name="Russ C."/>
            <person name="Young S."/>
            <person name="Zeng Q."/>
            <person name="Gargeya S."/>
            <person name="Alvarado L."/>
            <person name="Berlin A."/>
            <person name="Chapman S.B."/>
            <person name="Chen Z."/>
            <person name="Freedman E."/>
            <person name="Gellesch M."/>
            <person name="Goldberg J."/>
            <person name="Griggs A."/>
            <person name="Gujja S."/>
            <person name="Heilman E.R."/>
            <person name="Heiman D."/>
            <person name="Howarth C."/>
            <person name="Mehta T."/>
            <person name="Neiman D."/>
            <person name="Pearson M."/>
            <person name="Roberts A."/>
            <person name="Saif S."/>
            <person name="Shea T."/>
            <person name="Shenoy N."/>
            <person name="Sisk P."/>
            <person name="Stolte C."/>
            <person name="Sykes S."/>
            <person name="White J."/>
            <person name="Yandava C."/>
            <person name="Haas B."/>
            <person name="Henn M.R."/>
            <person name="Nusbaum C."/>
            <person name="Birren B."/>
        </authorList>
    </citation>
    <scope>NUCLEOTIDE SEQUENCE [LARGE SCALE GENOMIC DNA]</scope>
</reference>
<dbReference type="PANTHER" id="PTHR13024:SF0">
    <property type="entry name" value="MICROSOMAL TRIACYLGLYCEROL TRANSFER PROTEIN"/>
    <property type="match status" value="1"/>
</dbReference>
<accession>A0A1S0TGP7</accession>
<comment type="subcellular location">
    <subcellularLocation>
        <location evidence="1">Endoplasmic reticulum</location>
    </subcellularLocation>
</comment>
<dbReference type="InterPro" id="IPR039988">
    <property type="entry name" value="MTTP"/>
</dbReference>
<dbReference type="KEGG" id="loa:LOAG_15053"/>
<evidence type="ECO:0000256" key="2">
    <source>
        <dbReference type="ARBA" id="ARBA00022448"/>
    </source>
</evidence>
<organism evidence="6">
    <name type="scientific">Loa loa</name>
    <name type="common">Eye worm</name>
    <name type="synonym">Filaria loa</name>
    <dbReference type="NCBI Taxonomy" id="7209"/>
    <lineage>
        <taxon>Eukaryota</taxon>
        <taxon>Metazoa</taxon>
        <taxon>Ecdysozoa</taxon>
        <taxon>Nematoda</taxon>
        <taxon>Chromadorea</taxon>
        <taxon>Rhabditida</taxon>
        <taxon>Spirurina</taxon>
        <taxon>Spiruromorpha</taxon>
        <taxon>Filarioidea</taxon>
        <taxon>Onchocercidae</taxon>
        <taxon>Loa</taxon>
    </lineage>
</organism>
<dbReference type="CTD" id="9952538"/>
<evidence type="ECO:0000256" key="1">
    <source>
        <dbReference type="ARBA" id="ARBA00004240"/>
    </source>
</evidence>
<dbReference type="EMBL" id="JH712731">
    <property type="protein sequence ID" value="EFO13476.2"/>
    <property type="molecule type" value="Genomic_DNA"/>
</dbReference>
<dbReference type="OrthoDB" id="5865932at2759"/>
<dbReference type="RefSeq" id="XP_020300996.1">
    <property type="nucleotide sequence ID" value="XM_020448888.1"/>
</dbReference>
<evidence type="ECO:0000256" key="3">
    <source>
        <dbReference type="ARBA" id="ARBA00022729"/>
    </source>
</evidence>
<dbReference type="GO" id="GO:0008289">
    <property type="term" value="F:lipid binding"/>
    <property type="evidence" value="ECO:0007669"/>
    <property type="project" value="InterPro"/>
</dbReference>
<dbReference type="GeneID" id="9952538"/>
<dbReference type="InParanoid" id="A0A1S0TGP7"/>
<name>A0A1S0TGP7_LOALO</name>
<gene>
    <name evidence="6" type="ORF">LOAG_15053</name>
</gene>
<dbReference type="PANTHER" id="PTHR13024">
    <property type="entry name" value="MICROSOMAL TRIGLYCERIDE TRANSFER PROTEIN, LARGE SUBUNIT"/>
    <property type="match status" value="1"/>
</dbReference>
<dbReference type="GO" id="GO:0005783">
    <property type="term" value="C:endoplasmic reticulum"/>
    <property type="evidence" value="ECO:0007669"/>
    <property type="project" value="UniProtKB-SubCell"/>
</dbReference>
<keyword evidence="2" id="KW-0813">Transport</keyword>
<dbReference type="GO" id="GO:0005794">
    <property type="term" value="C:Golgi apparatus"/>
    <property type="evidence" value="ECO:0007669"/>
    <property type="project" value="TreeGrafter"/>
</dbReference>
<feature type="domain" description="MTP large subunit lipid-binding" evidence="5">
    <location>
        <begin position="2"/>
        <end position="110"/>
    </location>
</feature>
<evidence type="ECO:0000256" key="4">
    <source>
        <dbReference type="ARBA" id="ARBA00022824"/>
    </source>
</evidence>
<feature type="non-terminal residue" evidence="6">
    <location>
        <position position="127"/>
    </location>
</feature>
<evidence type="ECO:0000313" key="6">
    <source>
        <dbReference type="EMBL" id="EFO13476.2"/>
    </source>
</evidence>
<keyword evidence="3" id="KW-0732">Signal</keyword>
<dbReference type="AlphaFoldDB" id="A0A1S0TGP7"/>
<sequence length="127" mass="13948">MSGLSITIDIMGTMAIDLHGSAAISLWNKDAKMRINSTISTKFDTSISLASSNNLIGKVTTLLYASGTVNIRFDTDFFTVPHLLCMTVSHSPIVIKHSYTHSTKTGKDKHLRHNIKLSGSSLWLNKK</sequence>
<protein>
    <recommendedName>
        <fullName evidence="5">MTP large subunit lipid-binding domain-containing protein</fullName>
    </recommendedName>
</protein>
<dbReference type="GO" id="GO:0016323">
    <property type="term" value="C:basolateral plasma membrane"/>
    <property type="evidence" value="ECO:0007669"/>
    <property type="project" value="TreeGrafter"/>
</dbReference>
<proteinExistence type="predicted"/>
<dbReference type="GO" id="GO:0042157">
    <property type="term" value="P:lipoprotein metabolic process"/>
    <property type="evidence" value="ECO:0007669"/>
    <property type="project" value="TreeGrafter"/>
</dbReference>
<dbReference type="InterPro" id="IPR045811">
    <property type="entry name" value="MTP_lip-bd"/>
</dbReference>
<keyword evidence="4" id="KW-0256">Endoplasmic reticulum</keyword>
<evidence type="ECO:0000259" key="5">
    <source>
        <dbReference type="Pfam" id="PF19444"/>
    </source>
</evidence>
<dbReference type="Pfam" id="PF19444">
    <property type="entry name" value="MTP_lip_bd"/>
    <property type="match status" value="1"/>
</dbReference>